<dbReference type="RefSeq" id="WP_211421860.1">
    <property type="nucleotide sequence ID" value="NZ_CP072642.1"/>
</dbReference>
<evidence type="ECO:0000313" key="3">
    <source>
        <dbReference type="EMBL" id="QUV93481.1"/>
    </source>
</evidence>
<evidence type="ECO:0000313" key="4">
    <source>
        <dbReference type="Proteomes" id="UP000677668"/>
    </source>
</evidence>
<evidence type="ECO:0000256" key="1">
    <source>
        <dbReference type="ARBA" id="ARBA00008007"/>
    </source>
</evidence>
<dbReference type="Proteomes" id="UP000677668">
    <property type="component" value="Chromosome 1"/>
</dbReference>
<accession>A0ABX8B2Z4</accession>
<sequence length="269" mass="29462">MSGHAWKVMVGKLYQSARHILEAGSDAVLLLLAPQVCRQCGAWVERQADGTACRACWEAWFAEQSRYRPGCHRCGRWVAADATMVQPQKQCAQCANWSLTRARSGGAYTGALRAALLALKHTPRLPTPLVQRLHATWHEQSVLHTSDILVPIPLAPRRERARGYNQAVRLAEAVAQVARRPVVTEAVARVIETYPHRAGLDARARRQALEGAFRVIRPRLIANRRVLLVDDVLTSGATLDTAARALLAAGAAEVSALTAARTLRHTSLV</sequence>
<dbReference type="CDD" id="cd06223">
    <property type="entry name" value="PRTases_typeI"/>
    <property type="match status" value="1"/>
</dbReference>
<dbReference type="PANTHER" id="PTHR47505:SF1">
    <property type="entry name" value="DNA UTILIZATION PROTEIN YHGH"/>
    <property type="match status" value="1"/>
</dbReference>
<protein>
    <submittedName>
        <fullName evidence="3">ComF family protein</fullName>
    </submittedName>
</protein>
<comment type="similarity">
    <text evidence="1">Belongs to the ComF/GntX family.</text>
</comment>
<proteinExistence type="inferred from homology"/>
<organism evidence="3 4">
    <name type="scientific">Chloracidobacterium sp. N</name>
    <dbReference type="NCBI Taxonomy" id="2821540"/>
    <lineage>
        <taxon>Bacteria</taxon>
        <taxon>Pseudomonadati</taxon>
        <taxon>Acidobacteriota</taxon>
        <taxon>Terriglobia</taxon>
        <taxon>Terriglobales</taxon>
        <taxon>Acidobacteriaceae</taxon>
        <taxon>Chloracidobacterium</taxon>
        <taxon>Chloracidobacterium aggregatum</taxon>
    </lineage>
</organism>
<dbReference type="PANTHER" id="PTHR47505">
    <property type="entry name" value="DNA UTILIZATION PROTEIN YHGH"/>
    <property type="match status" value="1"/>
</dbReference>
<dbReference type="InterPro" id="IPR051910">
    <property type="entry name" value="ComF/GntX_DNA_util-trans"/>
</dbReference>
<dbReference type="Pfam" id="PF00156">
    <property type="entry name" value="Pribosyltran"/>
    <property type="match status" value="1"/>
</dbReference>
<evidence type="ECO:0000259" key="2">
    <source>
        <dbReference type="Pfam" id="PF00156"/>
    </source>
</evidence>
<dbReference type="EMBL" id="CP072642">
    <property type="protein sequence ID" value="QUV93481.1"/>
    <property type="molecule type" value="Genomic_DNA"/>
</dbReference>
<gene>
    <name evidence="3" type="ORF">J8C05_08890</name>
</gene>
<name>A0ABX8B2Z4_9BACT</name>
<dbReference type="Gene3D" id="3.40.50.2020">
    <property type="match status" value="1"/>
</dbReference>
<reference evidence="3 4" key="1">
    <citation type="submission" date="2021-03" db="EMBL/GenBank/DDBJ databases">
        <title>Genomic and phenotypic characterization of Chloracidobacterium isolates provides evidence for multiple species.</title>
        <authorList>
            <person name="Saini M.K."/>
            <person name="Costas A.M.G."/>
            <person name="Tank M."/>
            <person name="Bryant D.A."/>
        </authorList>
    </citation>
    <scope>NUCLEOTIDE SEQUENCE [LARGE SCALE GENOMIC DNA]</scope>
    <source>
        <strain evidence="3 4">N</strain>
    </source>
</reference>
<keyword evidence="4" id="KW-1185">Reference proteome</keyword>
<feature type="domain" description="Phosphoribosyltransferase" evidence="2">
    <location>
        <begin position="216"/>
        <end position="260"/>
    </location>
</feature>
<dbReference type="InterPro" id="IPR000836">
    <property type="entry name" value="PRTase_dom"/>
</dbReference>
<dbReference type="InterPro" id="IPR029057">
    <property type="entry name" value="PRTase-like"/>
</dbReference>
<dbReference type="SUPFAM" id="SSF53271">
    <property type="entry name" value="PRTase-like"/>
    <property type="match status" value="1"/>
</dbReference>